<protein>
    <submittedName>
        <fullName evidence="1">Uncharacterized protein</fullName>
    </submittedName>
</protein>
<name>A0A6N2L2K1_SALVM</name>
<reference evidence="1" key="1">
    <citation type="submission" date="2019-03" db="EMBL/GenBank/DDBJ databases">
        <authorList>
            <person name="Mank J."/>
            <person name="Almeida P."/>
        </authorList>
    </citation>
    <scope>NUCLEOTIDE SEQUENCE</scope>
    <source>
        <strain evidence="1">78183</strain>
    </source>
</reference>
<sequence>MAHLVCSARKTAMNMTLMKQCCKLKQKVAATEATFSSAEAKIEDSNGHAINESTLFDALRFTKQAVIMGLGWDFLMICKMVAYTLQLLSRTCQYLHCLQTTSVDASDDGNHHHTAPLDSSSSPIPFLGVDYV</sequence>
<organism evidence="1">
    <name type="scientific">Salix viminalis</name>
    <name type="common">Common osier</name>
    <name type="synonym">Basket willow</name>
    <dbReference type="NCBI Taxonomy" id="40686"/>
    <lineage>
        <taxon>Eukaryota</taxon>
        <taxon>Viridiplantae</taxon>
        <taxon>Streptophyta</taxon>
        <taxon>Embryophyta</taxon>
        <taxon>Tracheophyta</taxon>
        <taxon>Spermatophyta</taxon>
        <taxon>Magnoliopsida</taxon>
        <taxon>eudicotyledons</taxon>
        <taxon>Gunneridae</taxon>
        <taxon>Pentapetalae</taxon>
        <taxon>rosids</taxon>
        <taxon>fabids</taxon>
        <taxon>Malpighiales</taxon>
        <taxon>Salicaceae</taxon>
        <taxon>Saliceae</taxon>
        <taxon>Salix</taxon>
    </lineage>
</organism>
<evidence type="ECO:0000313" key="1">
    <source>
        <dbReference type="EMBL" id="VFU35164.1"/>
    </source>
</evidence>
<proteinExistence type="predicted"/>
<gene>
    <name evidence="1" type="ORF">SVIM_LOCUS173731</name>
</gene>
<dbReference type="EMBL" id="CAADRP010001112">
    <property type="protein sequence ID" value="VFU35164.1"/>
    <property type="molecule type" value="Genomic_DNA"/>
</dbReference>
<dbReference type="AlphaFoldDB" id="A0A6N2L2K1"/>
<accession>A0A6N2L2K1</accession>